<gene>
    <name evidence="1" type="ORF">C8N35_11626</name>
</gene>
<dbReference type="EMBL" id="QAYG01000016">
    <property type="protein sequence ID" value="PTW53571.1"/>
    <property type="molecule type" value="Genomic_DNA"/>
</dbReference>
<sequence length="94" mass="10333">MMLGAISKKPLDRLDYRFDFSRWMPSGDHITGAEATIAGSTASVFKTDWSEREVQVWLEGGAAGERGTVTLIITTEAQRVKEVAAGLEITENCR</sequence>
<evidence type="ECO:0000313" key="2">
    <source>
        <dbReference type="Proteomes" id="UP000244081"/>
    </source>
</evidence>
<dbReference type="Proteomes" id="UP000244081">
    <property type="component" value="Unassembled WGS sequence"/>
</dbReference>
<keyword evidence="2" id="KW-1185">Reference proteome</keyword>
<dbReference type="AlphaFoldDB" id="A0A2T5UQ79"/>
<reference evidence="1 2" key="1">
    <citation type="submission" date="2018-04" db="EMBL/GenBank/DDBJ databases">
        <title>Genomic Encyclopedia of Archaeal and Bacterial Type Strains, Phase II (KMG-II): from individual species to whole genera.</title>
        <authorList>
            <person name="Goeker M."/>
        </authorList>
    </citation>
    <scope>NUCLEOTIDE SEQUENCE [LARGE SCALE GENOMIC DNA]</scope>
    <source>
        <strain evidence="1 2">DSM 23382</strain>
    </source>
</reference>
<dbReference type="Pfam" id="PF23148">
    <property type="entry name" value="Gp77"/>
    <property type="match status" value="1"/>
</dbReference>
<protein>
    <submittedName>
        <fullName evidence="1">Uncharacterized protein</fullName>
    </submittedName>
</protein>
<dbReference type="InterPro" id="IPR056928">
    <property type="entry name" value="Gp77-like"/>
</dbReference>
<dbReference type="RefSeq" id="WP_107992094.1">
    <property type="nucleotide sequence ID" value="NZ_QAYG01000016.1"/>
</dbReference>
<accession>A0A2T5UQ79</accession>
<comment type="caution">
    <text evidence="1">The sequence shown here is derived from an EMBL/GenBank/DDBJ whole genome shotgun (WGS) entry which is preliminary data.</text>
</comment>
<evidence type="ECO:0000313" key="1">
    <source>
        <dbReference type="EMBL" id="PTW53571.1"/>
    </source>
</evidence>
<name>A0A2T5UQ79_9HYPH</name>
<proteinExistence type="predicted"/>
<dbReference type="OrthoDB" id="6173093at2"/>
<organism evidence="1 2">
    <name type="scientific">Breoghania corrubedonensis</name>
    <dbReference type="NCBI Taxonomy" id="665038"/>
    <lineage>
        <taxon>Bacteria</taxon>
        <taxon>Pseudomonadati</taxon>
        <taxon>Pseudomonadota</taxon>
        <taxon>Alphaproteobacteria</taxon>
        <taxon>Hyphomicrobiales</taxon>
        <taxon>Stappiaceae</taxon>
        <taxon>Breoghania</taxon>
    </lineage>
</organism>